<comment type="caution">
    <text evidence="2">The sequence shown here is derived from an EMBL/GenBank/DDBJ whole genome shotgun (WGS) entry which is preliminary data.</text>
</comment>
<keyword evidence="3" id="KW-1185">Reference proteome</keyword>
<keyword evidence="1" id="KW-0812">Transmembrane</keyword>
<keyword evidence="1" id="KW-0472">Membrane</keyword>
<proteinExistence type="predicted"/>
<dbReference type="EMBL" id="LLXS01000019">
    <property type="protein sequence ID" value="KRG42334.1"/>
    <property type="molecule type" value="Genomic_DNA"/>
</dbReference>
<evidence type="ECO:0000256" key="1">
    <source>
        <dbReference type="SAM" id="Phobius"/>
    </source>
</evidence>
<evidence type="ECO:0000313" key="2">
    <source>
        <dbReference type="EMBL" id="KRG42334.1"/>
    </source>
</evidence>
<sequence>MNTTKDRFPWDKHEVTPEARELTRRMSAEANLDRLERENPTRLRHYALLGLGGLALVALPLLLISLMFDLSSFLSRLF</sequence>
<protein>
    <submittedName>
        <fullName evidence="2">Uncharacterized protein</fullName>
    </submittedName>
</protein>
<dbReference type="AlphaFoldDB" id="A0A0R0AL56"/>
<name>A0A0R0AL56_9GAMM</name>
<feature type="transmembrane region" description="Helical" evidence="1">
    <location>
        <begin position="46"/>
        <end position="68"/>
    </location>
</feature>
<dbReference type="RefSeq" id="WP_054658979.1">
    <property type="nucleotide sequence ID" value="NZ_BAZI01000126.1"/>
</dbReference>
<organism evidence="2 3">
    <name type="scientific">Stenotrophomonas pictorum JCM 9942</name>
    <dbReference type="NCBI Taxonomy" id="1236960"/>
    <lineage>
        <taxon>Bacteria</taxon>
        <taxon>Pseudomonadati</taxon>
        <taxon>Pseudomonadota</taxon>
        <taxon>Gammaproteobacteria</taxon>
        <taxon>Lysobacterales</taxon>
        <taxon>Lysobacteraceae</taxon>
        <taxon>Stenotrophomonas</taxon>
    </lineage>
</organism>
<evidence type="ECO:0000313" key="3">
    <source>
        <dbReference type="Proteomes" id="UP000050836"/>
    </source>
</evidence>
<gene>
    <name evidence="2" type="ORF">ARC78_09375</name>
</gene>
<accession>A0A0R0AL56</accession>
<dbReference type="Proteomes" id="UP000050836">
    <property type="component" value="Unassembled WGS sequence"/>
</dbReference>
<reference evidence="2 3" key="1">
    <citation type="submission" date="2015-10" db="EMBL/GenBank/DDBJ databases">
        <title>Genome sequencing and analysis of members of genus Stenotrophomonas.</title>
        <authorList>
            <person name="Patil P.P."/>
            <person name="Midha S."/>
            <person name="Patil P.B."/>
        </authorList>
    </citation>
    <scope>NUCLEOTIDE SEQUENCE [LARGE SCALE GENOMIC DNA]</scope>
    <source>
        <strain evidence="2 3">JCM 9942</strain>
    </source>
</reference>
<keyword evidence="1" id="KW-1133">Transmembrane helix</keyword>